<feature type="compositionally biased region" description="Low complexity" evidence="1">
    <location>
        <begin position="41"/>
        <end position="53"/>
    </location>
</feature>
<name>A0A6J4QZV1_9ACTN</name>
<feature type="region of interest" description="Disordered" evidence="1">
    <location>
        <begin position="41"/>
        <end position="85"/>
    </location>
</feature>
<reference evidence="2" key="1">
    <citation type="submission" date="2020-02" db="EMBL/GenBank/DDBJ databases">
        <authorList>
            <person name="Meier V. D."/>
        </authorList>
    </citation>
    <scope>NUCLEOTIDE SEQUENCE</scope>
    <source>
        <strain evidence="2">AVDCRST_MAG02</strain>
    </source>
</reference>
<evidence type="ECO:0000256" key="1">
    <source>
        <dbReference type="SAM" id="MobiDB-lite"/>
    </source>
</evidence>
<feature type="non-terminal residue" evidence="2">
    <location>
        <position position="1"/>
    </location>
</feature>
<accession>A0A6J4QZV1</accession>
<feature type="non-terminal residue" evidence="2">
    <location>
        <position position="85"/>
    </location>
</feature>
<feature type="compositionally biased region" description="Basic and acidic residues" evidence="1">
    <location>
        <begin position="54"/>
        <end position="65"/>
    </location>
</feature>
<proteinExistence type="predicted"/>
<gene>
    <name evidence="2" type="ORF">AVDCRST_MAG02-2145</name>
</gene>
<protein>
    <submittedName>
        <fullName evidence="2">Uncharacterized protein</fullName>
    </submittedName>
</protein>
<organism evidence="2">
    <name type="scientific">uncultured Rubrobacteraceae bacterium</name>
    <dbReference type="NCBI Taxonomy" id="349277"/>
    <lineage>
        <taxon>Bacteria</taxon>
        <taxon>Bacillati</taxon>
        <taxon>Actinomycetota</taxon>
        <taxon>Rubrobacteria</taxon>
        <taxon>Rubrobacterales</taxon>
        <taxon>Rubrobacteraceae</taxon>
        <taxon>environmental samples</taxon>
    </lineage>
</organism>
<dbReference type="EMBL" id="CADCVH010000069">
    <property type="protein sequence ID" value="CAA9460114.1"/>
    <property type="molecule type" value="Genomic_DNA"/>
</dbReference>
<evidence type="ECO:0000313" key="2">
    <source>
        <dbReference type="EMBL" id="CAA9460114.1"/>
    </source>
</evidence>
<dbReference type="AlphaFoldDB" id="A0A6J4QZV1"/>
<sequence length="85" mass="8718">ASAVWRRRHETVPVAPPRPLFRGLRLGGPCRGGRILAGGALPLGAPAGPGAVRRPPEGSRRDGRARGARGGGHGLVRCGPLPHAL</sequence>